<gene>
    <name evidence="1" type="ordered locus">HCH_04049</name>
</gene>
<protein>
    <submittedName>
        <fullName evidence="1">Uncharacterized protein</fullName>
    </submittedName>
</protein>
<organism evidence="1 2">
    <name type="scientific">Hahella chejuensis (strain KCTC 2396)</name>
    <dbReference type="NCBI Taxonomy" id="349521"/>
    <lineage>
        <taxon>Bacteria</taxon>
        <taxon>Pseudomonadati</taxon>
        <taxon>Pseudomonadota</taxon>
        <taxon>Gammaproteobacteria</taxon>
        <taxon>Oceanospirillales</taxon>
        <taxon>Hahellaceae</taxon>
        <taxon>Hahella</taxon>
    </lineage>
</organism>
<dbReference type="AlphaFoldDB" id="Q2SF10"/>
<evidence type="ECO:0000313" key="2">
    <source>
        <dbReference type="Proteomes" id="UP000000238"/>
    </source>
</evidence>
<reference evidence="1 2" key="1">
    <citation type="journal article" date="2005" name="Nucleic Acids Res.">
        <title>Genomic blueprint of Hahella chejuensis, a marine microbe producing an algicidal agent.</title>
        <authorList>
            <person name="Jeong H."/>
            <person name="Yim J.H."/>
            <person name="Lee C."/>
            <person name="Choi S.-H."/>
            <person name="Park Y.K."/>
            <person name="Yoon S.H."/>
            <person name="Hur C.-G."/>
            <person name="Kang H.-Y."/>
            <person name="Kim D."/>
            <person name="Lee H.H."/>
            <person name="Park K.H."/>
            <person name="Park S.-H."/>
            <person name="Park H.-S."/>
            <person name="Lee H.K."/>
            <person name="Oh T.K."/>
            <person name="Kim J.F."/>
        </authorList>
    </citation>
    <scope>NUCLEOTIDE SEQUENCE [LARGE SCALE GENOMIC DNA]</scope>
    <source>
        <strain evidence="1 2">KCTC 2396</strain>
    </source>
</reference>
<keyword evidence="2" id="KW-1185">Reference proteome</keyword>
<dbReference type="Proteomes" id="UP000000238">
    <property type="component" value="Chromosome"/>
</dbReference>
<dbReference type="HOGENOM" id="CLU_1088890_0_0_6"/>
<dbReference type="eggNOG" id="ENOG5032TAI">
    <property type="taxonomic scope" value="Bacteria"/>
</dbReference>
<accession>Q2SF10</accession>
<name>Q2SF10_HAHCH</name>
<dbReference type="EMBL" id="CP000155">
    <property type="protein sequence ID" value="ABC30764.1"/>
    <property type="molecule type" value="Genomic_DNA"/>
</dbReference>
<dbReference type="KEGG" id="hch:HCH_04049"/>
<evidence type="ECO:0000313" key="1">
    <source>
        <dbReference type="EMBL" id="ABC30764.1"/>
    </source>
</evidence>
<sequence>MAGLMASRRLDLYCAVSLYSAISRSCNVDNRNTQFISDPIAFLNNNTINHRWFDEHIQRRNNNPQSVSMAERAAVDLLPYTKMGSFDLQPAATPVGGRRQSRFAVIHDHPANDSALTGYWCPYVNGAGLPGFVDAPRHNPQHRFVFTAAMNGCAFFITESPLGGAYFRVYHHQHPGNVGVNNLISAVTPNVISVFDFSQYGNDNLPGLNLPVAFNFLYYRNSGWVVVSHATAMDAHTGVVRFDPAKPTLVADTFV</sequence>
<dbReference type="STRING" id="349521.HCH_04049"/>
<proteinExistence type="predicted"/>